<evidence type="ECO:0000313" key="2">
    <source>
        <dbReference type="Proteomes" id="UP001060085"/>
    </source>
</evidence>
<protein>
    <submittedName>
        <fullName evidence="1">Uncharacterized protein</fullName>
    </submittedName>
</protein>
<evidence type="ECO:0000313" key="1">
    <source>
        <dbReference type="EMBL" id="KAI5671541.1"/>
    </source>
</evidence>
<reference evidence="2" key="1">
    <citation type="journal article" date="2023" name="Nat. Plants">
        <title>Single-cell RNA sequencing provides a high-resolution roadmap for understanding the multicellular compartmentation of specialized metabolism.</title>
        <authorList>
            <person name="Sun S."/>
            <person name="Shen X."/>
            <person name="Li Y."/>
            <person name="Li Y."/>
            <person name="Wang S."/>
            <person name="Li R."/>
            <person name="Zhang H."/>
            <person name="Shen G."/>
            <person name="Guo B."/>
            <person name="Wei J."/>
            <person name="Xu J."/>
            <person name="St-Pierre B."/>
            <person name="Chen S."/>
            <person name="Sun C."/>
        </authorList>
    </citation>
    <scope>NUCLEOTIDE SEQUENCE [LARGE SCALE GENOMIC DNA]</scope>
</reference>
<organism evidence="1 2">
    <name type="scientific">Catharanthus roseus</name>
    <name type="common">Madagascar periwinkle</name>
    <name type="synonym">Vinca rosea</name>
    <dbReference type="NCBI Taxonomy" id="4058"/>
    <lineage>
        <taxon>Eukaryota</taxon>
        <taxon>Viridiplantae</taxon>
        <taxon>Streptophyta</taxon>
        <taxon>Embryophyta</taxon>
        <taxon>Tracheophyta</taxon>
        <taxon>Spermatophyta</taxon>
        <taxon>Magnoliopsida</taxon>
        <taxon>eudicotyledons</taxon>
        <taxon>Gunneridae</taxon>
        <taxon>Pentapetalae</taxon>
        <taxon>asterids</taxon>
        <taxon>lamiids</taxon>
        <taxon>Gentianales</taxon>
        <taxon>Apocynaceae</taxon>
        <taxon>Rauvolfioideae</taxon>
        <taxon>Vinceae</taxon>
        <taxon>Catharanthinae</taxon>
        <taxon>Catharanthus</taxon>
    </lineage>
</organism>
<dbReference type="EMBL" id="CM044703">
    <property type="protein sequence ID" value="KAI5671541.1"/>
    <property type="molecule type" value="Genomic_DNA"/>
</dbReference>
<dbReference type="Proteomes" id="UP001060085">
    <property type="component" value="Linkage Group LG03"/>
</dbReference>
<accession>A0ACC0BFX5</accession>
<comment type="caution">
    <text evidence="1">The sequence shown here is derived from an EMBL/GenBank/DDBJ whole genome shotgun (WGS) entry which is preliminary data.</text>
</comment>
<gene>
    <name evidence="1" type="ORF">M9H77_11905</name>
</gene>
<keyword evidence="2" id="KW-1185">Reference proteome</keyword>
<sequence>MDGLCTRSCFLVIIFSAVLWLNVLAQTDDIDAQVLRDMYKALNKPIQLKDWKSDGGDPCGESWTGVSCDGSTAIYIDLHGLGITGNLGFSLLNLRSLKQLDLSSNNFQGEIPGSLPLNITHLNLANNNFSQNIPHTLTYMKHLRHLNLSHNALSGVLGDVFNGLEKMRDLDLSYNNFSGDLPSSFGFLKSLTRLLLQGNRFTGSVSLLGDLPLSELNVEDNHFSGVIPEKFQYINNLWIGGNRFDIVANSTPWKFPFDVLPNEQNIKSPPASESSAFEHYPTPKVSKHKKGRMGGGQIVGLVGGGTLLAACAALVIVIRIWQSQKQMLGSPSESGESSLQSLTITMAGDSEDIPYVSELEAPPAFKFWHLPPVNQTKSVKVPRRSFSRKHGIPISAKLYTVAELQLATNNFNEGNLLGEGSLGSVYRGKLPDGQILAVKLISTVQLSLTEEEQFLDVTRTVSRLRHPNIVALLGYCVEHGQHLLIYEYIRNLSLDDALHGVDCTSLSWGIRLRISLGVARALNYLHSSCMPPIAHSNLKAANVLLNEDFRPCISDCGLSVLRPLTSNRVKLKASEMAIADSGYIAPEHFQTGTSNIKADIYAFGVLLLELLTGKQPFDSSRPAEEQYLAKWASCRLHDREFLVNMVDPAIEGMISVKDLSRFADIISLCVQPEKEFRPPMADIVKSLMYLLHKHAPDEGNNNIYPFDGSFRSNASCFMGSPTLSYYSI</sequence>
<name>A0ACC0BFX5_CATRO</name>
<proteinExistence type="predicted"/>